<dbReference type="InterPro" id="IPR019315">
    <property type="entry name" value="MMTA2_N"/>
</dbReference>
<proteinExistence type="predicted"/>
<feature type="compositionally biased region" description="Basic residues" evidence="1">
    <location>
        <begin position="170"/>
        <end position="186"/>
    </location>
</feature>
<evidence type="ECO:0000313" key="3">
    <source>
        <dbReference type="EMBL" id="RKF71251.1"/>
    </source>
</evidence>
<dbReference type="PANTHER" id="PTHR14580">
    <property type="entry name" value="MULTIPLE MYELOMA TUMOR-ASSOCIATED PROTEIN 2 FAMILY MEMBER"/>
    <property type="match status" value="1"/>
</dbReference>
<feature type="compositionally biased region" description="Basic and acidic residues" evidence="1">
    <location>
        <begin position="152"/>
        <end position="169"/>
    </location>
</feature>
<keyword evidence="4" id="KW-1185">Reference proteome</keyword>
<dbReference type="Pfam" id="PF10159">
    <property type="entry name" value="MMtag"/>
    <property type="match status" value="1"/>
</dbReference>
<evidence type="ECO:0000313" key="4">
    <source>
        <dbReference type="Proteomes" id="UP000283383"/>
    </source>
</evidence>
<reference evidence="3 4" key="1">
    <citation type="journal article" date="2018" name="BMC Genomics">
        <title>Comparative genome analyses reveal sequence features reflecting distinct modes of host-adaptation between dicot and monocot powdery mildew.</title>
        <authorList>
            <person name="Wu Y."/>
            <person name="Ma X."/>
            <person name="Pan Z."/>
            <person name="Kale S.D."/>
            <person name="Song Y."/>
            <person name="King H."/>
            <person name="Zhang Q."/>
            <person name="Presley C."/>
            <person name="Deng X."/>
            <person name="Wei C.I."/>
            <person name="Xiao S."/>
        </authorList>
    </citation>
    <scope>NUCLEOTIDE SEQUENCE [LARGE SCALE GENOMIC DNA]</scope>
    <source>
        <strain evidence="3">UMSG3</strain>
    </source>
</reference>
<dbReference type="InterPro" id="IPR039207">
    <property type="entry name" value="MMTAG2-like"/>
</dbReference>
<accession>A0A420I9S0</accession>
<organism evidence="3 4">
    <name type="scientific">Golovinomyces cichoracearum</name>
    <dbReference type="NCBI Taxonomy" id="62708"/>
    <lineage>
        <taxon>Eukaryota</taxon>
        <taxon>Fungi</taxon>
        <taxon>Dikarya</taxon>
        <taxon>Ascomycota</taxon>
        <taxon>Pezizomycotina</taxon>
        <taxon>Leotiomycetes</taxon>
        <taxon>Erysiphales</taxon>
        <taxon>Erysiphaceae</taxon>
        <taxon>Golovinomyces</taxon>
    </lineage>
</organism>
<dbReference type="PANTHER" id="PTHR14580:SF0">
    <property type="entry name" value="MULTIPLE MYELOMA TUMOR-ASSOCIATED PROTEIN 2"/>
    <property type="match status" value="1"/>
</dbReference>
<sequence length="267" mass="31321">MDLLSSIRKEGSRGGVNFSWSDITTSQHRENYLGHSVKAPVGRWQKGKDLTWYAKHDDQTSGEHSEALEEKHIRERKEEIRRIKEVEEDALARALGLPVKERNTTGSNAITLGEVNKAVKEIGVGEDNEMNSGTSFTNFAHQIQEVQNNRKTSGERERKYMKKTEDQRGRSRSPRVHRKHRRHRNYSRSPEGRPISRLGEHRKRHSKDKMEERKRNGSLGRRRYRSISPDRRKGRDPDQYRNKTHRNRSPDPQSESQRKINVTRKTR</sequence>
<dbReference type="GO" id="GO:0016301">
    <property type="term" value="F:kinase activity"/>
    <property type="evidence" value="ECO:0007669"/>
    <property type="project" value="UniProtKB-KW"/>
</dbReference>
<keyword evidence="3" id="KW-0808">Transferase</keyword>
<protein>
    <submittedName>
        <fullName evidence="3">Putative kinase phosphorylation protein</fullName>
    </submittedName>
</protein>
<dbReference type="AlphaFoldDB" id="A0A420I9S0"/>
<name>A0A420I9S0_9PEZI</name>
<evidence type="ECO:0000256" key="1">
    <source>
        <dbReference type="SAM" id="MobiDB-lite"/>
    </source>
</evidence>
<dbReference type="Proteomes" id="UP000283383">
    <property type="component" value="Unassembled WGS sequence"/>
</dbReference>
<dbReference type="EMBL" id="MCBQ01010586">
    <property type="protein sequence ID" value="RKF71251.1"/>
    <property type="molecule type" value="Genomic_DNA"/>
</dbReference>
<feature type="region of interest" description="Disordered" evidence="1">
    <location>
        <begin position="144"/>
        <end position="267"/>
    </location>
</feature>
<comment type="caution">
    <text evidence="3">The sequence shown here is derived from an EMBL/GenBank/DDBJ whole genome shotgun (WGS) entry which is preliminary data.</text>
</comment>
<feature type="domain" description="Multiple myeloma tumor-associated protein 2-like N-terminal" evidence="2">
    <location>
        <begin position="11"/>
        <end position="96"/>
    </location>
</feature>
<evidence type="ECO:0000259" key="2">
    <source>
        <dbReference type="Pfam" id="PF10159"/>
    </source>
</evidence>
<dbReference type="STRING" id="62708.A0A420I9S0"/>
<keyword evidence="3" id="KW-0418">Kinase</keyword>
<gene>
    <name evidence="3" type="ORF">GcM3_105003</name>
</gene>
<feature type="compositionally biased region" description="Basic and acidic residues" evidence="1">
    <location>
        <begin position="228"/>
        <end position="241"/>
    </location>
</feature>